<proteinExistence type="predicted"/>
<accession>A0A1H4CD25</accession>
<feature type="domain" description="N-acetyltransferase" evidence="1">
    <location>
        <begin position="2"/>
        <end position="146"/>
    </location>
</feature>
<dbReference type="STRING" id="571932.SAMN05421743_10610"/>
<dbReference type="AlphaFoldDB" id="A0A1H4CD25"/>
<organism evidence="2 3">
    <name type="scientific">Thalassobacillus cyri</name>
    <dbReference type="NCBI Taxonomy" id="571932"/>
    <lineage>
        <taxon>Bacteria</taxon>
        <taxon>Bacillati</taxon>
        <taxon>Bacillota</taxon>
        <taxon>Bacilli</taxon>
        <taxon>Bacillales</taxon>
        <taxon>Bacillaceae</taxon>
        <taxon>Thalassobacillus</taxon>
    </lineage>
</organism>
<keyword evidence="3" id="KW-1185">Reference proteome</keyword>
<sequence>MITVKEISAEDTYRLRHKSLSQNQSMREYHYQGDHLDTTFHLGAFENQKIAGIASFYMETTNAIHSHKQFRLRGLEIPDQDQSLRIATTLLHKANRILYHGNVEYIWCIVKTAARPFYERMGFSPAGETFEIDPSGSQVILYKEVEKP</sequence>
<evidence type="ECO:0000313" key="2">
    <source>
        <dbReference type="EMBL" id="SEA58223.1"/>
    </source>
</evidence>
<dbReference type="PROSITE" id="PS51186">
    <property type="entry name" value="GNAT"/>
    <property type="match status" value="1"/>
</dbReference>
<keyword evidence="2" id="KW-0808">Transferase</keyword>
<dbReference type="InterPro" id="IPR016181">
    <property type="entry name" value="Acyl_CoA_acyltransferase"/>
</dbReference>
<reference evidence="2 3" key="1">
    <citation type="submission" date="2016-10" db="EMBL/GenBank/DDBJ databases">
        <authorList>
            <person name="de Groot N.N."/>
        </authorList>
    </citation>
    <scope>NUCLEOTIDE SEQUENCE [LARGE SCALE GENOMIC DNA]</scope>
    <source>
        <strain evidence="2 3">CCM7597</strain>
    </source>
</reference>
<dbReference type="RefSeq" id="WP_093044503.1">
    <property type="nucleotide sequence ID" value="NZ_FNQR01000006.1"/>
</dbReference>
<dbReference type="OrthoDB" id="2352823at2"/>
<evidence type="ECO:0000259" key="1">
    <source>
        <dbReference type="PROSITE" id="PS51186"/>
    </source>
</evidence>
<dbReference type="Proteomes" id="UP000198584">
    <property type="component" value="Unassembled WGS sequence"/>
</dbReference>
<dbReference type="Gene3D" id="3.40.630.30">
    <property type="match status" value="1"/>
</dbReference>
<dbReference type="Pfam" id="PF13673">
    <property type="entry name" value="Acetyltransf_10"/>
    <property type="match status" value="1"/>
</dbReference>
<name>A0A1H4CD25_9BACI</name>
<dbReference type="EMBL" id="FNQR01000006">
    <property type="protein sequence ID" value="SEA58223.1"/>
    <property type="molecule type" value="Genomic_DNA"/>
</dbReference>
<dbReference type="InterPro" id="IPR000182">
    <property type="entry name" value="GNAT_dom"/>
</dbReference>
<dbReference type="SUPFAM" id="SSF55729">
    <property type="entry name" value="Acyl-CoA N-acyltransferases (Nat)"/>
    <property type="match status" value="1"/>
</dbReference>
<dbReference type="GO" id="GO:0016747">
    <property type="term" value="F:acyltransferase activity, transferring groups other than amino-acyl groups"/>
    <property type="evidence" value="ECO:0007669"/>
    <property type="project" value="InterPro"/>
</dbReference>
<gene>
    <name evidence="2" type="ORF">SAMN05421743_10610</name>
</gene>
<evidence type="ECO:0000313" key="3">
    <source>
        <dbReference type="Proteomes" id="UP000198584"/>
    </source>
</evidence>
<protein>
    <submittedName>
        <fullName evidence="2">Acetyltransferase (GNAT) domain-containing protein</fullName>
    </submittedName>
</protein>